<organism evidence="1 2">
    <name type="scientific">Sphagnum jensenii</name>
    <dbReference type="NCBI Taxonomy" id="128206"/>
    <lineage>
        <taxon>Eukaryota</taxon>
        <taxon>Viridiplantae</taxon>
        <taxon>Streptophyta</taxon>
        <taxon>Embryophyta</taxon>
        <taxon>Bryophyta</taxon>
        <taxon>Sphagnophytina</taxon>
        <taxon>Sphagnopsida</taxon>
        <taxon>Sphagnales</taxon>
        <taxon>Sphagnaceae</taxon>
        <taxon>Sphagnum</taxon>
    </lineage>
</organism>
<name>A0ABP0VFC9_9BRYO</name>
<sequence>MKKRWSLFLRLSLLTIVYGLLVLLLPQFTGRTYGETLGSQSELTQYLKAFYADTASTMNAIPAKYDSSGKIVLGNDTPFYSLDEKFKYYQSQRAEVFQTDSLMPSAPRSNDLVENLVDVPNIIRTLQAMEDEHLTSQDLANKPWSDSYWPDAHGMIAVRYADPSYPMSSDWQTNLNYTLDNPAAAILASGKTDNLAPSEKYDALVGDSQGTLTQQTWGTIRALGDVASWEGICDGWSAGSVSYPEPIHAITVTGAGSTQIRFFPSDVKALSAILWSKGSYTKKFIGSICDQENPEKDDNGRVIAPECQGSNPGTWHMAVVNQLGQAKRALIIDASNDNQIWNFPMWHYDYSYFNPQTLQPMDHWRDAVLPYDQFTIDKFKSYRSPNVKYVVGISMNISYMIEVTPTHNDGA</sequence>
<feature type="non-terminal residue" evidence="1">
    <location>
        <position position="411"/>
    </location>
</feature>
<keyword evidence="2" id="KW-1185">Reference proteome</keyword>
<protein>
    <submittedName>
        <fullName evidence="1">Uncharacterized protein</fullName>
    </submittedName>
</protein>
<dbReference type="Proteomes" id="UP001497444">
    <property type="component" value="Unassembled WGS sequence"/>
</dbReference>
<gene>
    <name evidence="1" type="ORF">CSSPJE1EN1_LOCUS28235</name>
</gene>
<accession>A0ABP0VFC9</accession>
<evidence type="ECO:0000313" key="2">
    <source>
        <dbReference type="Proteomes" id="UP001497444"/>
    </source>
</evidence>
<dbReference type="EMBL" id="CAXAQS010000718">
    <property type="protein sequence ID" value="CAK9252857.1"/>
    <property type="molecule type" value="Genomic_DNA"/>
</dbReference>
<evidence type="ECO:0000313" key="1">
    <source>
        <dbReference type="EMBL" id="CAK9252857.1"/>
    </source>
</evidence>
<dbReference type="Pfam" id="PF16683">
    <property type="entry name" value="TGase_elicitor"/>
    <property type="match status" value="1"/>
</dbReference>
<comment type="caution">
    <text evidence="1">The sequence shown here is derived from an EMBL/GenBank/DDBJ whole genome shotgun (WGS) entry which is preliminary data.</text>
</comment>
<proteinExistence type="predicted"/>
<dbReference type="InterPro" id="IPR032048">
    <property type="entry name" value="TGase_elicitor"/>
</dbReference>
<reference evidence="1" key="1">
    <citation type="submission" date="2024-02" db="EMBL/GenBank/DDBJ databases">
        <authorList>
            <consortium name="ELIXIR-Norway"/>
            <consortium name="Elixir Norway"/>
        </authorList>
    </citation>
    <scope>NUCLEOTIDE SEQUENCE</scope>
</reference>